<dbReference type="PANTHER" id="PTHR21255:SF7">
    <property type="entry name" value="DYNEIN LIGHT CHAIN TCTEX-TYPE PROTEIN 2B"/>
    <property type="match status" value="1"/>
</dbReference>
<dbReference type="AlphaFoldDB" id="A0AA35KD59"/>
<feature type="compositionally biased region" description="Polar residues" evidence="2">
    <location>
        <begin position="1"/>
        <end position="13"/>
    </location>
</feature>
<dbReference type="GO" id="GO:0005868">
    <property type="term" value="C:cytoplasmic dynein complex"/>
    <property type="evidence" value="ECO:0007669"/>
    <property type="project" value="TreeGrafter"/>
</dbReference>
<keyword evidence="4" id="KW-1185">Reference proteome</keyword>
<dbReference type="CDD" id="cd21459">
    <property type="entry name" value="DLC-like_TCTEX1D2"/>
    <property type="match status" value="1"/>
</dbReference>
<dbReference type="InterPro" id="IPR005334">
    <property type="entry name" value="Tctex-1-like"/>
</dbReference>
<dbReference type="PANTHER" id="PTHR21255">
    <property type="entry name" value="T-COMPLEX-ASSOCIATED-TESTIS-EXPRESSED 1/ DYNEIN LIGHT CHAIN"/>
    <property type="match status" value="1"/>
</dbReference>
<dbReference type="InterPro" id="IPR038586">
    <property type="entry name" value="Tctex-1-like_sf"/>
</dbReference>
<dbReference type="GO" id="GO:0007018">
    <property type="term" value="P:microtubule-based movement"/>
    <property type="evidence" value="ECO:0007669"/>
    <property type="project" value="TreeGrafter"/>
</dbReference>
<evidence type="ECO:0008006" key="5">
    <source>
        <dbReference type="Google" id="ProtNLM"/>
    </source>
</evidence>
<evidence type="ECO:0000313" key="3">
    <source>
        <dbReference type="EMBL" id="CAI5776121.1"/>
    </source>
</evidence>
<evidence type="ECO:0000313" key="4">
    <source>
        <dbReference type="Proteomes" id="UP001178461"/>
    </source>
</evidence>
<dbReference type="Proteomes" id="UP001178461">
    <property type="component" value="Chromosome 5"/>
</dbReference>
<comment type="similarity">
    <text evidence="1">Belongs to the dynein light chain Tctex-type family.</text>
</comment>
<evidence type="ECO:0000256" key="1">
    <source>
        <dbReference type="ARBA" id="ARBA00005361"/>
    </source>
</evidence>
<accession>A0AA35KD59</accession>
<evidence type="ECO:0000256" key="2">
    <source>
        <dbReference type="SAM" id="MobiDB-lite"/>
    </source>
</evidence>
<sequence length="146" mass="16663">MEESPAQTPSSPREATPRRSPRPHSGSGPARTYSLRPAFQHKFRPSTVKDCIHEVLKEELASVQYNPEEIPQLTKSLSETILEKLKEKGFHRYKMVVQVVIGEQRGEGVNMAARCFWDSDTDNYAQDIFMNDTLFCVVVAFGCFFY</sequence>
<name>A0AA35KD59_9SAUR</name>
<dbReference type="GO" id="GO:0045505">
    <property type="term" value="F:dynein intermediate chain binding"/>
    <property type="evidence" value="ECO:0007669"/>
    <property type="project" value="TreeGrafter"/>
</dbReference>
<organism evidence="3 4">
    <name type="scientific">Podarcis lilfordi</name>
    <name type="common">Lilford's wall lizard</name>
    <dbReference type="NCBI Taxonomy" id="74358"/>
    <lineage>
        <taxon>Eukaryota</taxon>
        <taxon>Metazoa</taxon>
        <taxon>Chordata</taxon>
        <taxon>Craniata</taxon>
        <taxon>Vertebrata</taxon>
        <taxon>Euteleostomi</taxon>
        <taxon>Lepidosauria</taxon>
        <taxon>Squamata</taxon>
        <taxon>Bifurcata</taxon>
        <taxon>Unidentata</taxon>
        <taxon>Episquamata</taxon>
        <taxon>Laterata</taxon>
        <taxon>Lacertibaenia</taxon>
        <taxon>Lacertidae</taxon>
        <taxon>Podarcis</taxon>
    </lineage>
</organism>
<dbReference type="Pfam" id="PF03645">
    <property type="entry name" value="Tctex-1"/>
    <property type="match status" value="1"/>
</dbReference>
<proteinExistence type="inferred from homology"/>
<dbReference type="Gene3D" id="3.30.1140.40">
    <property type="entry name" value="Tctex-1"/>
    <property type="match status" value="1"/>
</dbReference>
<dbReference type="FunFam" id="3.30.1140.40:FF:000003">
    <property type="entry name" value="tctex1 domain-containing protein 2"/>
    <property type="match status" value="1"/>
</dbReference>
<reference evidence="3" key="1">
    <citation type="submission" date="2022-12" db="EMBL/GenBank/DDBJ databases">
        <authorList>
            <person name="Alioto T."/>
            <person name="Alioto T."/>
            <person name="Gomez Garrido J."/>
        </authorList>
    </citation>
    <scope>NUCLEOTIDE SEQUENCE</scope>
</reference>
<gene>
    <name evidence="3" type="ORF">PODLI_1B042279</name>
</gene>
<protein>
    <recommendedName>
        <fullName evidence="5">Tctex1 domain containing 2</fullName>
    </recommendedName>
</protein>
<feature type="region of interest" description="Disordered" evidence="2">
    <location>
        <begin position="1"/>
        <end position="35"/>
    </location>
</feature>
<dbReference type="EMBL" id="OX395130">
    <property type="protein sequence ID" value="CAI5776121.1"/>
    <property type="molecule type" value="Genomic_DNA"/>
</dbReference>
<dbReference type="GO" id="GO:0005737">
    <property type="term" value="C:cytoplasm"/>
    <property type="evidence" value="ECO:0007669"/>
    <property type="project" value="TreeGrafter"/>
</dbReference>